<feature type="transmembrane region" description="Helical" evidence="6">
    <location>
        <begin position="164"/>
        <end position="184"/>
    </location>
</feature>
<dbReference type="PROSITE" id="PS50850">
    <property type="entry name" value="MFS"/>
    <property type="match status" value="1"/>
</dbReference>
<feature type="transmembrane region" description="Helical" evidence="6">
    <location>
        <begin position="276"/>
        <end position="294"/>
    </location>
</feature>
<evidence type="ECO:0000313" key="9">
    <source>
        <dbReference type="Proteomes" id="UP001529514"/>
    </source>
</evidence>
<feature type="transmembrane region" description="Helical" evidence="6">
    <location>
        <begin position="134"/>
        <end position="158"/>
    </location>
</feature>
<comment type="subcellular location">
    <subcellularLocation>
        <location evidence="1">Cell membrane</location>
        <topology evidence="1">Multi-pass membrane protein</topology>
    </subcellularLocation>
</comment>
<dbReference type="InterPro" id="IPR001958">
    <property type="entry name" value="Tet-R_TetA/multi-R_MdtG-like"/>
</dbReference>
<reference evidence="8 9" key="1">
    <citation type="submission" date="2023-10" db="EMBL/GenBank/DDBJ databases">
        <title>Xenorhabdus taiwanensis sp. nov., a symbiotic bacterium associated with the entomopathogenic nematode Steinernema taiwanensis.</title>
        <authorList>
            <person name="Tseng C.T."/>
            <person name="Shu H.Y."/>
            <person name="Chen M.H."/>
            <person name="Fang Y.J."/>
            <person name="Wu T.L."/>
            <person name="Lin Y.C."/>
            <person name="Huang C.J."/>
        </authorList>
    </citation>
    <scope>NUCLEOTIDE SEQUENCE [LARGE SCALE GENOMIC DNA]</scope>
    <source>
        <strain evidence="8 9">TCT-1</strain>
    </source>
</reference>
<feature type="transmembrane region" description="Helical" evidence="6">
    <location>
        <begin position="306"/>
        <end position="325"/>
    </location>
</feature>
<evidence type="ECO:0000256" key="6">
    <source>
        <dbReference type="SAM" id="Phobius"/>
    </source>
</evidence>
<dbReference type="PANTHER" id="PTHR43124">
    <property type="entry name" value="PURINE EFFLUX PUMP PBUE"/>
    <property type="match status" value="1"/>
</dbReference>
<dbReference type="Pfam" id="PF07690">
    <property type="entry name" value="MFS_1"/>
    <property type="match status" value="1"/>
</dbReference>
<keyword evidence="2" id="KW-1003">Cell membrane</keyword>
<dbReference type="InterPro" id="IPR020846">
    <property type="entry name" value="MFS_dom"/>
</dbReference>
<accession>A0ABN7C0P9</accession>
<dbReference type="Gene3D" id="1.20.1250.20">
    <property type="entry name" value="MFS general substrate transporter like domains"/>
    <property type="match status" value="1"/>
</dbReference>
<dbReference type="Proteomes" id="UP001529514">
    <property type="component" value="Chromosome"/>
</dbReference>
<evidence type="ECO:0000256" key="5">
    <source>
        <dbReference type="ARBA" id="ARBA00023136"/>
    </source>
</evidence>
<organism evidence="8 9">
    <name type="scientific">Xenorhabdus taiwanensis</name>
    <dbReference type="NCBI Taxonomy" id="3085177"/>
    <lineage>
        <taxon>Bacteria</taxon>
        <taxon>Pseudomonadati</taxon>
        <taxon>Pseudomonadota</taxon>
        <taxon>Gammaproteobacteria</taxon>
        <taxon>Enterobacterales</taxon>
        <taxon>Morganellaceae</taxon>
        <taxon>Xenorhabdus</taxon>
    </lineage>
</organism>
<keyword evidence="9" id="KW-1185">Reference proteome</keyword>
<evidence type="ECO:0000256" key="2">
    <source>
        <dbReference type="ARBA" id="ARBA00022475"/>
    </source>
</evidence>
<feature type="transmembrane region" description="Helical" evidence="6">
    <location>
        <begin position="337"/>
        <end position="357"/>
    </location>
</feature>
<feature type="transmembrane region" description="Helical" evidence="6">
    <location>
        <begin position="363"/>
        <end position="382"/>
    </location>
</feature>
<protein>
    <submittedName>
        <fullName evidence="8">MFS transporter</fullName>
    </submittedName>
</protein>
<feature type="transmembrane region" description="Helical" evidence="6">
    <location>
        <begin position="45"/>
        <end position="69"/>
    </location>
</feature>
<name>A0ABN7C0P9_9GAMM</name>
<feature type="transmembrane region" description="Helical" evidence="6">
    <location>
        <begin position="205"/>
        <end position="231"/>
    </location>
</feature>
<evidence type="ECO:0000256" key="3">
    <source>
        <dbReference type="ARBA" id="ARBA00022692"/>
    </source>
</evidence>
<keyword evidence="4 6" id="KW-1133">Transmembrane helix</keyword>
<dbReference type="InterPro" id="IPR036259">
    <property type="entry name" value="MFS_trans_sf"/>
</dbReference>
<evidence type="ECO:0000256" key="1">
    <source>
        <dbReference type="ARBA" id="ARBA00004651"/>
    </source>
</evidence>
<dbReference type="SUPFAM" id="SSF103473">
    <property type="entry name" value="MFS general substrate transporter"/>
    <property type="match status" value="1"/>
</dbReference>
<keyword evidence="5 6" id="KW-0472">Membrane</keyword>
<dbReference type="RefSeq" id="WP_374052892.1">
    <property type="nucleotide sequence ID" value="NZ_AP028978.1"/>
</dbReference>
<dbReference type="InterPro" id="IPR050189">
    <property type="entry name" value="MFS_Efflux_Transporters"/>
</dbReference>
<dbReference type="CDD" id="cd17324">
    <property type="entry name" value="MFS_NepI_like"/>
    <property type="match status" value="1"/>
</dbReference>
<feature type="transmembrane region" description="Helical" evidence="6">
    <location>
        <begin position="243"/>
        <end position="264"/>
    </location>
</feature>
<feature type="transmembrane region" description="Helical" evidence="6">
    <location>
        <begin position="101"/>
        <end position="122"/>
    </location>
</feature>
<sequence>MPKSSMLILMIMVLSLTAFAVGLSEFIVIGLLGQMAIEFGVTMPQVGLLVTVYALGITLGAPLLTILTLSRSARPLAIILMLSFAMFSAGSAITSNFTVLLILRAVAGVVHGAYFSITSASLPTVVTARHTPLAIALMFSGLTLAMVLGVPAGMLAAAHYGWQLPFVTISIIAGISAFLLWFVLPKEFGPSVKTPNRKLALHATLSNSALIRPYCFTILAFGGGFVFFSYAEPWLTETSELDAQAIALIMGAVGMGSLVGNILGGILPEKAGLPSALTFSVVLQATGLVGLSYVDNPINQTICLVLWSIGAFSTAPMVQSWVVSYIETSNARVSASLNVSAFNLGMSLSSFIATRQIAVDGMAHLPLTAAALVILAVPFCFVRRQAL</sequence>
<proteinExistence type="predicted"/>
<feature type="transmembrane region" description="Helical" evidence="6">
    <location>
        <begin position="7"/>
        <end position="33"/>
    </location>
</feature>
<dbReference type="InterPro" id="IPR011701">
    <property type="entry name" value="MFS"/>
</dbReference>
<feature type="transmembrane region" description="Helical" evidence="6">
    <location>
        <begin position="76"/>
        <end position="95"/>
    </location>
</feature>
<evidence type="ECO:0000313" key="8">
    <source>
        <dbReference type="EMBL" id="BET96045.1"/>
    </source>
</evidence>
<evidence type="ECO:0000259" key="7">
    <source>
        <dbReference type="PROSITE" id="PS50850"/>
    </source>
</evidence>
<dbReference type="EMBL" id="AP028978">
    <property type="protein sequence ID" value="BET96045.1"/>
    <property type="molecule type" value="Genomic_DNA"/>
</dbReference>
<dbReference type="PRINTS" id="PR01035">
    <property type="entry name" value="TCRTETA"/>
</dbReference>
<dbReference type="PANTHER" id="PTHR43124:SF3">
    <property type="entry name" value="CHLORAMPHENICOL EFFLUX PUMP RV0191"/>
    <property type="match status" value="1"/>
</dbReference>
<feature type="domain" description="Major facilitator superfamily (MFS) profile" evidence="7">
    <location>
        <begin position="10"/>
        <end position="387"/>
    </location>
</feature>
<gene>
    <name evidence="8" type="ORF">TCT1_09660</name>
</gene>
<evidence type="ECO:0000256" key="4">
    <source>
        <dbReference type="ARBA" id="ARBA00022989"/>
    </source>
</evidence>
<keyword evidence="3 6" id="KW-0812">Transmembrane</keyword>